<comment type="caution">
    <text evidence="2">The sequence shown here is derived from an EMBL/GenBank/DDBJ whole genome shotgun (WGS) entry which is preliminary data.</text>
</comment>
<feature type="compositionally biased region" description="Basic and acidic residues" evidence="1">
    <location>
        <begin position="81"/>
        <end position="95"/>
    </location>
</feature>
<dbReference type="RefSeq" id="WP_285933361.1">
    <property type="nucleotide sequence ID" value="NZ_JASTZU010000053.1"/>
</dbReference>
<evidence type="ECO:0000313" key="2">
    <source>
        <dbReference type="EMBL" id="MDL4842072.1"/>
    </source>
</evidence>
<keyword evidence="3" id="KW-1185">Reference proteome</keyword>
<evidence type="ECO:0000256" key="1">
    <source>
        <dbReference type="SAM" id="MobiDB-lite"/>
    </source>
</evidence>
<feature type="compositionally biased region" description="Polar residues" evidence="1">
    <location>
        <begin position="11"/>
        <end position="23"/>
    </location>
</feature>
<proteinExistence type="predicted"/>
<feature type="region of interest" description="Disordered" evidence="1">
    <location>
        <begin position="1"/>
        <end position="101"/>
    </location>
</feature>
<sequence>MSSNKKDNQDYTDFSNTETQRNFLTAEEYPEGPYGSSTGKEDPVQNKETPWKEDQQFYSNFVYEGRNFHEDVPRKFPGAHQTHDEDGKETEKPYDDAPTDY</sequence>
<evidence type="ECO:0000313" key="3">
    <source>
        <dbReference type="Proteomes" id="UP001235343"/>
    </source>
</evidence>
<organism evidence="2 3">
    <name type="scientific">Aquibacillus rhizosphaerae</name>
    <dbReference type="NCBI Taxonomy" id="3051431"/>
    <lineage>
        <taxon>Bacteria</taxon>
        <taxon>Bacillati</taxon>
        <taxon>Bacillota</taxon>
        <taxon>Bacilli</taxon>
        <taxon>Bacillales</taxon>
        <taxon>Bacillaceae</taxon>
        <taxon>Aquibacillus</taxon>
    </lineage>
</organism>
<dbReference type="Proteomes" id="UP001235343">
    <property type="component" value="Unassembled WGS sequence"/>
</dbReference>
<gene>
    <name evidence="2" type="ORF">QQS35_16660</name>
</gene>
<evidence type="ECO:0008006" key="4">
    <source>
        <dbReference type="Google" id="ProtNLM"/>
    </source>
</evidence>
<dbReference type="EMBL" id="JASTZU010000053">
    <property type="protein sequence ID" value="MDL4842072.1"/>
    <property type="molecule type" value="Genomic_DNA"/>
</dbReference>
<protein>
    <recommendedName>
        <fullName evidence="4">Cytosolic protein</fullName>
    </recommendedName>
</protein>
<name>A0ABT7L881_9BACI</name>
<reference evidence="2 3" key="1">
    <citation type="submission" date="2023-06" db="EMBL/GenBank/DDBJ databases">
        <title>Aquibacillus rhizosphaerae LR5S19.</title>
        <authorList>
            <person name="Sun J.-Q."/>
        </authorList>
    </citation>
    <scope>NUCLEOTIDE SEQUENCE [LARGE SCALE GENOMIC DNA]</scope>
    <source>
        <strain evidence="2 3">LR5S19</strain>
    </source>
</reference>
<accession>A0ABT7L881</accession>
<feature type="compositionally biased region" description="Basic and acidic residues" evidence="1">
    <location>
        <begin position="39"/>
        <end position="55"/>
    </location>
</feature>